<protein>
    <submittedName>
        <fullName evidence="4">ABC transporter substrate-binding protein</fullName>
    </submittedName>
</protein>
<dbReference type="NCBIfam" id="TIGR00996">
    <property type="entry name" value="Mtu_fam_mce"/>
    <property type="match status" value="1"/>
</dbReference>
<organism evidence="4 5">
    <name type="scientific">Actinorhabdospora filicis</name>
    <dbReference type="NCBI Taxonomy" id="1785913"/>
    <lineage>
        <taxon>Bacteria</taxon>
        <taxon>Bacillati</taxon>
        <taxon>Actinomycetota</taxon>
        <taxon>Actinomycetes</taxon>
        <taxon>Micromonosporales</taxon>
        <taxon>Micromonosporaceae</taxon>
        <taxon>Actinorhabdospora</taxon>
    </lineage>
</organism>
<dbReference type="Pfam" id="PF02470">
    <property type="entry name" value="MlaD"/>
    <property type="match status" value="1"/>
</dbReference>
<evidence type="ECO:0000313" key="5">
    <source>
        <dbReference type="Proteomes" id="UP001165079"/>
    </source>
</evidence>
<keyword evidence="5" id="KW-1185">Reference proteome</keyword>
<evidence type="ECO:0000259" key="2">
    <source>
        <dbReference type="Pfam" id="PF02470"/>
    </source>
</evidence>
<dbReference type="EMBL" id="BSTX01000001">
    <property type="protein sequence ID" value="GLZ76841.1"/>
    <property type="molecule type" value="Genomic_DNA"/>
</dbReference>
<dbReference type="Proteomes" id="UP001165079">
    <property type="component" value="Unassembled WGS sequence"/>
</dbReference>
<reference evidence="4" key="1">
    <citation type="submission" date="2023-03" db="EMBL/GenBank/DDBJ databases">
        <title>Actinorhabdospora filicis NBRC 111898.</title>
        <authorList>
            <person name="Ichikawa N."/>
            <person name="Sato H."/>
            <person name="Tonouchi N."/>
        </authorList>
    </citation>
    <scope>NUCLEOTIDE SEQUENCE</scope>
    <source>
        <strain evidence="4">NBRC 111898</strain>
    </source>
</reference>
<dbReference type="PANTHER" id="PTHR33371:SF16">
    <property type="entry name" value="MCE-FAMILY PROTEIN MCE3F"/>
    <property type="match status" value="1"/>
</dbReference>
<dbReference type="InterPro" id="IPR003399">
    <property type="entry name" value="Mce/MlaD"/>
</dbReference>
<sequence length="426" mass="43777">MITRKAKIQVAVFALLSVLGALVVGFKYLGIGDGSYPVYVEMADTGGAYTHGSVTYRGVPIGRVGEIDLIPGGARVRLDIDRGVEVPRDLSVVVANRSAVGEQYVDLRPASDTAPFLAPGETIPATKVTPPLKVETLLTNLDNLVAAVDPEDLGVVIDELGAAFEGNGDALAQILDATDVLLTDATAYLPETVALIKDGRIVLETQALSGDAIAAWAKGLREFTDTLRTSDGDIRSLLAEAPKATTQVSGLIRDLDPALGVLLGNMITVNGVAVRRLPGLESLLISYPSAVAGSFTVTPGDGTAHFGLVLNFDNPPPCVYNKGAGPYTCTGGEKGSGSSVRGWQNAPGPTGPTVTPVPLPGEPLPDKPDPALAPAPAGPTIAGYDPATGLVVDSLGLPIVFGGTGGQYALAGDQSWRQLLLSGLAS</sequence>
<dbReference type="InterPro" id="IPR005693">
    <property type="entry name" value="Mce"/>
</dbReference>
<gene>
    <name evidence="4" type="ORF">Afil01_16480</name>
</gene>
<dbReference type="Pfam" id="PF11887">
    <property type="entry name" value="Mce4_CUP1"/>
    <property type="match status" value="1"/>
</dbReference>
<dbReference type="InterPro" id="IPR024516">
    <property type="entry name" value="Mce_C"/>
</dbReference>
<evidence type="ECO:0000256" key="1">
    <source>
        <dbReference type="SAM" id="MobiDB-lite"/>
    </source>
</evidence>
<dbReference type="PANTHER" id="PTHR33371">
    <property type="entry name" value="INTERMEMBRANE PHOSPHOLIPID TRANSPORT SYSTEM BINDING PROTEIN MLAD-RELATED"/>
    <property type="match status" value="1"/>
</dbReference>
<proteinExistence type="predicted"/>
<dbReference type="AlphaFoldDB" id="A0A9W6SLL3"/>
<accession>A0A9W6SLL3</accession>
<dbReference type="InterPro" id="IPR052336">
    <property type="entry name" value="MlaD_Phospholipid_Transporter"/>
</dbReference>
<dbReference type="RefSeq" id="WP_285661994.1">
    <property type="nucleotide sequence ID" value="NZ_BSTX01000001.1"/>
</dbReference>
<dbReference type="GO" id="GO:0005576">
    <property type="term" value="C:extracellular region"/>
    <property type="evidence" value="ECO:0007669"/>
    <property type="project" value="TreeGrafter"/>
</dbReference>
<comment type="caution">
    <text evidence="4">The sequence shown here is derived from an EMBL/GenBank/DDBJ whole genome shotgun (WGS) entry which is preliminary data.</text>
</comment>
<evidence type="ECO:0000313" key="4">
    <source>
        <dbReference type="EMBL" id="GLZ76841.1"/>
    </source>
</evidence>
<feature type="region of interest" description="Disordered" evidence="1">
    <location>
        <begin position="333"/>
        <end position="375"/>
    </location>
</feature>
<name>A0A9W6SLL3_9ACTN</name>
<evidence type="ECO:0000259" key="3">
    <source>
        <dbReference type="Pfam" id="PF11887"/>
    </source>
</evidence>
<feature type="domain" description="Mce/MlaD" evidence="2">
    <location>
        <begin position="35"/>
        <end position="109"/>
    </location>
</feature>
<feature type="domain" description="Mammalian cell entry C-terminal" evidence="3">
    <location>
        <begin position="117"/>
        <end position="280"/>
    </location>
</feature>